<name>A0A1C6HJ49_9FIRM</name>
<dbReference type="EMBL" id="FMHG01000001">
    <property type="protein sequence ID" value="SCJ57470.1"/>
    <property type="molecule type" value="Genomic_DNA"/>
</dbReference>
<dbReference type="SUPFAM" id="SSF53590">
    <property type="entry name" value="Nucleoside hydrolase"/>
    <property type="match status" value="1"/>
</dbReference>
<protein>
    <submittedName>
        <fullName evidence="4">Pyrimidine-specific ribonucleoside hydrolase rihA</fullName>
        <ecNumber evidence="4">3.2.-.-</ecNumber>
    </submittedName>
</protein>
<gene>
    <name evidence="4" type="primary">rihA_3</name>
    <name evidence="4" type="ORF">SAMEA3545359_00877</name>
</gene>
<dbReference type="AlphaFoldDB" id="A0A1C6HJ49"/>
<dbReference type="PANTHER" id="PTHR12304:SF4">
    <property type="entry name" value="URIDINE NUCLEOSIDASE"/>
    <property type="match status" value="1"/>
</dbReference>
<dbReference type="InterPro" id="IPR036452">
    <property type="entry name" value="Ribo_hydro-like"/>
</dbReference>
<dbReference type="GO" id="GO:0006152">
    <property type="term" value="P:purine nucleoside catabolic process"/>
    <property type="evidence" value="ECO:0007669"/>
    <property type="project" value="TreeGrafter"/>
</dbReference>
<organism evidence="4">
    <name type="scientific">uncultured Anaerotruncus sp</name>
    <dbReference type="NCBI Taxonomy" id="905011"/>
    <lineage>
        <taxon>Bacteria</taxon>
        <taxon>Bacillati</taxon>
        <taxon>Bacillota</taxon>
        <taxon>Clostridia</taxon>
        <taxon>Eubacteriales</taxon>
        <taxon>Oscillospiraceae</taxon>
        <taxon>Anaerotruncus</taxon>
        <taxon>environmental samples</taxon>
    </lineage>
</organism>
<dbReference type="GO" id="GO:0008477">
    <property type="term" value="F:purine nucleosidase activity"/>
    <property type="evidence" value="ECO:0007669"/>
    <property type="project" value="TreeGrafter"/>
</dbReference>
<evidence type="ECO:0000259" key="3">
    <source>
        <dbReference type="Pfam" id="PF01156"/>
    </source>
</evidence>
<dbReference type="InterPro" id="IPR023186">
    <property type="entry name" value="IUNH"/>
</dbReference>
<dbReference type="GO" id="GO:0005829">
    <property type="term" value="C:cytosol"/>
    <property type="evidence" value="ECO:0007669"/>
    <property type="project" value="TreeGrafter"/>
</dbReference>
<dbReference type="Gene3D" id="3.90.245.10">
    <property type="entry name" value="Ribonucleoside hydrolase-like"/>
    <property type="match status" value="1"/>
</dbReference>
<dbReference type="InterPro" id="IPR001910">
    <property type="entry name" value="Inosine/uridine_hydrolase_dom"/>
</dbReference>
<dbReference type="PANTHER" id="PTHR12304">
    <property type="entry name" value="INOSINE-URIDINE PREFERRING NUCLEOSIDE HYDROLASE"/>
    <property type="match status" value="1"/>
</dbReference>
<dbReference type="Pfam" id="PF01156">
    <property type="entry name" value="IU_nuc_hydro"/>
    <property type="match status" value="1"/>
</dbReference>
<evidence type="ECO:0000313" key="4">
    <source>
        <dbReference type="EMBL" id="SCJ57470.1"/>
    </source>
</evidence>
<feature type="domain" description="Inosine/uridine-preferring nucleoside hydrolase" evidence="3">
    <location>
        <begin position="56"/>
        <end position="398"/>
    </location>
</feature>
<keyword evidence="1 4" id="KW-0378">Hydrolase</keyword>
<evidence type="ECO:0000256" key="2">
    <source>
        <dbReference type="ARBA" id="ARBA00023295"/>
    </source>
</evidence>
<evidence type="ECO:0000256" key="1">
    <source>
        <dbReference type="ARBA" id="ARBA00022801"/>
    </source>
</evidence>
<sequence>MRRFRSVPALWHKLSNSKRVRWPMAILAVFLVVTCINTALETPPDPLSSSGNVIPVIIDCTGTAQDGYALVLAGSVRGLDVRGVTTVYGDLPAGAASQNTLSLVDYIGLGCPVATGATSPLRRARISSTTASGAVGLCNVALPVPHTKPDERPAWQLIYDEAVAQNGRLQLICLGPLTNVATALQQYPDLAQKLAGITLLAGELEAGTADANALYDPHALDAVLHSGVPLLIVPFSAAASDTILLNPCPVASGQESGTIHLPTAQLSEKEKQEAEKKIQEKAQKTGRSPAEPSGEQLYWSDLLTPKSDVYDFLAGVQQYADWQWKIEGDRDTANGFTFASMVPVLATAGRGSICSKVNRWVSVSTTGDDIGFVTFSEYRDKSGVKATVVTRTDRTRYLQAVENMSRAYT</sequence>
<accession>A0A1C6HJ49</accession>
<reference evidence="4" key="1">
    <citation type="submission" date="2015-09" db="EMBL/GenBank/DDBJ databases">
        <authorList>
            <consortium name="Pathogen Informatics"/>
        </authorList>
    </citation>
    <scope>NUCLEOTIDE SEQUENCE</scope>
    <source>
        <strain evidence="4">2789STDY5834896</strain>
    </source>
</reference>
<keyword evidence="2 4" id="KW-0326">Glycosidase</keyword>
<dbReference type="EC" id="3.2.-.-" evidence="4"/>
<proteinExistence type="predicted"/>